<dbReference type="Proteomes" id="UP000548726">
    <property type="component" value="Unassembled WGS sequence"/>
</dbReference>
<comment type="caution">
    <text evidence="1">The sequence shown here is derived from an EMBL/GenBank/DDBJ whole genome shotgun (WGS) entry which is preliminary data.</text>
</comment>
<reference evidence="1 2" key="1">
    <citation type="journal article" date="2020" name="Cell Rep.">
        <title>Local necrotic cells trigger systemic immune activation via gut microbiome dysbiosis in Drosophila.</title>
        <authorList>
            <person name="Kosakamoto H."/>
            <person name="Yamauchi T."/>
            <person name="Akuzawa-Tokita Y."/>
            <person name="Nishimura K."/>
            <person name="Soga T."/>
            <person name="Murakami T."/>
            <person name="Mori H."/>
            <person name="Yamamoto K."/>
            <person name="Miyazaki R."/>
            <person name="Koto A."/>
            <person name="Miura M."/>
            <person name="Obata F."/>
        </authorList>
    </citation>
    <scope>NUCLEOTIDE SEQUENCE [LARGE SCALE GENOMIC DNA]</scope>
    <source>
        <strain evidence="1 2">Ai</strain>
    </source>
</reference>
<gene>
    <name evidence="1" type="ORF">DmAi_29300</name>
</gene>
<dbReference type="AlphaFoldDB" id="A0A6V8IB88"/>
<proteinExistence type="predicted"/>
<protein>
    <submittedName>
        <fullName evidence="1">Uncharacterized protein</fullName>
    </submittedName>
</protein>
<evidence type="ECO:0000313" key="2">
    <source>
        <dbReference type="Proteomes" id="UP000548726"/>
    </source>
</evidence>
<accession>A0A6V8IB88</accession>
<organism evidence="1 2">
    <name type="scientific">Acetobacter persici</name>
    <dbReference type="NCBI Taxonomy" id="1076596"/>
    <lineage>
        <taxon>Bacteria</taxon>
        <taxon>Pseudomonadati</taxon>
        <taxon>Pseudomonadota</taxon>
        <taxon>Alphaproteobacteria</taxon>
        <taxon>Acetobacterales</taxon>
        <taxon>Acetobacteraceae</taxon>
        <taxon>Acetobacter</taxon>
    </lineage>
</organism>
<name>A0A6V8IB88_9PROT</name>
<sequence>MSMVGVSSSVGAEIEYTVSSLFGLCSHKVDGVVRVWQCGQTASLPRMIGGAA</sequence>
<dbReference type="EMBL" id="BLJP01000027">
    <property type="protein sequence ID" value="GFE94871.1"/>
    <property type="molecule type" value="Genomic_DNA"/>
</dbReference>
<keyword evidence="2" id="KW-1185">Reference proteome</keyword>
<evidence type="ECO:0000313" key="1">
    <source>
        <dbReference type="EMBL" id="GFE94871.1"/>
    </source>
</evidence>